<proteinExistence type="predicted"/>
<evidence type="ECO:0000313" key="1">
    <source>
        <dbReference type="EMBL" id="RIA87679.1"/>
    </source>
</evidence>
<dbReference type="PANTHER" id="PTHR45786:SF74">
    <property type="entry name" value="ATP-DEPENDENT DNA HELICASE"/>
    <property type="match status" value="1"/>
</dbReference>
<feature type="non-terminal residue" evidence="1">
    <location>
        <position position="84"/>
    </location>
</feature>
<dbReference type="OrthoDB" id="1748060at2759"/>
<name>A0A397SRY9_9GLOM</name>
<sequence length="84" mass="9678">YNSALSFTSIDIKIDNQITGTSGVYTFHIHGKMYYKIGTLLSDSEIQLQFTQMYIYDIDNKLQNRLNVLPDLDASILLELQQML</sequence>
<protein>
    <submittedName>
        <fullName evidence="1">Uncharacterized protein</fullName>
    </submittedName>
</protein>
<reference evidence="1 2" key="1">
    <citation type="submission" date="2018-06" db="EMBL/GenBank/DDBJ databases">
        <title>Comparative genomics reveals the genomic features of Rhizophagus irregularis, R. cerebriforme, R. diaphanum and Gigaspora rosea, and their symbiotic lifestyle signature.</title>
        <authorList>
            <person name="Morin E."/>
            <person name="San Clemente H."/>
            <person name="Chen E.C.H."/>
            <person name="De La Providencia I."/>
            <person name="Hainaut M."/>
            <person name="Kuo A."/>
            <person name="Kohler A."/>
            <person name="Murat C."/>
            <person name="Tang N."/>
            <person name="Roy S."/>
            <person name="Loubradou J."/>
            <person name="Henrissat B."/>
            <person name="Grigoriev I.V."/>
            <person name="Corradi N."/>
            <person name="Roux C."/>
            <person name="Martin F.M."/>
        </authorList>
    </citation>
    <scope>NUCLEOTIDE SEQUENCE [LARGE SCALE GENOMIC DNA]</scope>
    <source>
        <strain evidence="1 2">DAOM 227022</strain>
    </source>
</reference>
<feature type="non-terminal residue" evidence="1">
    <location>
        <position position="1"/>
    </location>
</feature>
<evidence type="ECO:0000313" key="2">
    <source>
        <dbReference type="Proteomes" id="UP000265703"/>
    </source>
</evidence>
<gene>
    <name evidence="1" type="ORF">C1645_668178</name>
</gene>
<comment type="caution">
    <text evidence="1">The sequence shown here is derived from an EMBL/GenBank/DDBJ whole genome shotgun (WGS) entry which is preliminary data.</text>
</comment>
<accession>A0A397SRY9</accession>
<dbReference type="PANTHER" id="PTHR45786">
    <property type="entry name" value="DNA BINDING PROTEIN-LIKE"/>
    <property type="match status" value="1"/>
</dbReference>
<dbReference type="Proteomes" id="UP000265703">
    <property type="component" value="Unassembled WGS sequence"/>
</dbReference>
<dbReference type="EMBL" id="QKYT01000298">
    <property type="protein sequence ID" value="RIA87679.1"/>
    <property type="molecule type" value="Genomic_DNA"/>
</dbReference>
<organism evidence="1 2">
    <name type="scientific">Glomus cerebriforme</name>
    <dbReference type="NCBI Taxonomy" id="658196"/>
    <lineage>
        <taxon>Eukaryota</taxon>
        <taxon>Fungi</taxon>
        <taxon>Fungi incertae sedis</taxon>
        <taxon>Mucoromycota</taxon>
        <taxon>Glomeromycotina</taxon>
        <taxon>Glomeromycetes</taxon>
        <taxon>Glomerales</taxon>
        <taxon>Glomeraceae</taxon>
        <taxon>Glomus</taxon>
    </lineage>
</organism>
<keyword evidence="2" id="KW-1185">Reference proteome</keyword>
<dbReference type="AlphaFoldDB" id="A0A397SRY9"/>
<dbReference type="STRING" id="658196.A0A397SRY9"/>